<dbReference type="SUPFAM" id="SSF102405">
    <property type="entry name" value="MCP/YpsA-like"/>
    <property type="match status" value="1"/>
</dbReference>
<reference evidence="3" key="1">
    <citation type="submission" date="2014-03" db="EMBL/GenBank/DDBJ databases">
        <authorList>
            <person name="Zhang G."/>
            <person name="Zhu L."/>
            <person name="Fang P."/>
        </authorList>
    </citation>
    <scope>NUCLEOTIDE SEQUENCE</scope>
    <source>
        <strain evidence="3">NS1</strain>
        <plasmid evidence="3">pNSL1</plasmid>
    </source>
</reference>
<evidence type="ECO:0000313" key="3">
    <source>
        <dbReference type="EMBL" id="AIU93886.1"/>
    </source>
</evidence>
<dbReference type="InterPro" id="IPR031100">
    <property type="entry name" value="LOG_fam"/>
</dbReference>
<dbReference type="AlphaFoldDB" id="A0A097SQS4"/>
<dbReference type="EC" id="3.2.2.n1" evidence="2"/>
<dbReference type="PANTHER" id="PTHR31223:SF70">
    <property type="entry name" value="LOG FAMILY PROTEIN YJL055W"/>
    <property type="match status" value="1"/>
</dbReference>
<comment type="similarity">
    <text evidence="1 2">Belongs to the LOG family.</text>
</comment>
<comment type="catalytic activity">
    <reaction evidence="2">
        <text>9-ribosyl-trans-zeatin 5'-phosphate + H2O = trans-zeatin + D-ribose 5-phosphate</text>
        <dbReference type="Rhea" id="RHEA:48564"/>
        <dbReference type="ChEBI" id="CHEBI:15377"/>
        <dbReference type="ChEBI" id="CHEBI:16522"/>
        <dbReference type="ChEBI" id="CHEBI:78346"/>
        <dbReference type="ChEBI" id="CHEBI:87947"/>
        <dbReference type="EC" id="3.2.2.n1"/>
    </reaction>
</comment>
<dbReference type="GO" id="GO:0102682">
    <property type="term" value="F:cytokinin riboside 5'-monophosphate phosphoribohydrolase activity"/>
    <property type="evidence" value="ECO:0007669"/>
    <property type="project" value="RHEA"/>
</dbReference>
<dbReference type="Gene3D" id="3.40.50.450">
    <property type="match status" value="1"/>
</dbReference>
<dbReference type="GO" id="GO:0005829">
    <property type="term" value="C:cytosol"/>
    <property type="evidence" value="ECO:0007669"/>
    <property type="project" value="TreeGrafter"/>
</dbReference>
<keyword evidence="3" id="KW-0614">Plasmid</keyword>
<dbReference type="InterPro" id="IPR005269">
    <property type="entry name" value="LOG"/>
</dbReference>
<keyword evidence="2" id="KW-0378">Hydrolase</keyword>
<evidence type="ECO:0000256" key="1">
    <source>
        <dbReference type="ARBA" id="ARBA00006763"/>
    </source>
</evidence>
<gene>
    <name evidence="3" type="ORF">LRS1606.452</name>
</gene>
<organism evidence="3">
    <name type="scientific">Rhodococcus sp. NS1</name>
    <dbReference type="NCBI Taxonomy" id="402236"/>
    <lineage>
        <taxon>Bacteria</taxon>
        <taxon>Bacillati</taxon>
        <taxon>Actinomycetota</taxon>
        <taxon>Actinomycetes</taxon>
        <taxon>Mycobacteriales</taxon>
        <taxon>Nocardiaceae</taxon>
        <taxon>Rhodococcus</taxon>
    </lineage>
</organism>
<dbReference type="PANTHER" id="PTHR31223">
    <property type="entry name" value="LOG FAMILY PROTEIN YJL055W"/>
    <property type="match status" value="1"/>
</dbReference>
<accession>A0A097SQS4</accession>
<dbReference type="NCBIfam" id="TIGR00730">
    <property type="entry name" value="Rossman fold protein, TIGR00730 family"/>
    <property type="match status" value="1"/>
</dbReference>
<proteinExistence type="inferred from homology"/>
<name>A0A097SQS4_9NOCA</name>
<evidence type="ECO:0000256" key="2">
    <source>
        <dbReference type="RuleBase" id="RU363015"/>
    </source>
</evidence>
<protein>
    <recommendedName>
        <fullName evidence="2">Cytokinin riboside 5'-monophosphate phosphoribohydrolase</fullName>
        <ecNumber evidence="2">3.2.2.n1</ecNumber>
    </recommendedName>
</protein>
<geneLocation type="plasmid" evidence="3">
    <name>pNSL1</name>
</geneLocation>
<keyword evidence="2" id="KW-0203">Cytokinin biosynthesis</keyword>
<dbReference type="GO" id="GO:0009691">
    <property type="term" value="P:cytokinin biosynthetic process"/>
    <property type="evidence" value="ECO:0007669"/>
    <property type="project" value="UniProtKB-UniRule"/>
</dbReference>
<dbReference type="Pfam" id="PF03641">
    <property type="entry name" value="Lysine_decarbox"/>
    <property type="match status" value="1"/>
</dbReference>
<comment type="catalytic activity">
    <reaction evidence="2">
        <text>N(6)-(dimethylallyl)adenosine 5'-phosphate + H2O = N(6)-dimethylallyladenine + D-ribose 5-phosphate</text>
        <dbReference type="Rhea" id="RHEA:48560"/>
        <dbReference type="ChEBI" id="CHEBI:15377"/>
        <dbReference type="ChEBI" id="CHEBI:17660"/>
        <dbReference type="ChEBI" id="CHEBI:57526"/>
        <dbReference type="ChEBI" id="CHEBI:78346"/>
        <dbReference type="EC" id="3.2.2.n1"/>
    </reaction>
</comment>
<dbReference type="EMBL" id="KJ605395">
    <property type="protein sequence ID" value="AIU93886.1"/>
    <property type="molecule type" value="Genomic_DNA"/>
</dbReference>
<sequence length="201" mass="21054">MLAATVQELSVPNRSRLSRVTVFAGSTNGNSPEFRSAAIALGNALAQADVGIVCGGGVEGLMGALTETAHTAGGEVIGIVPHVFATNPTVQRTVTAMETVTDVRARKQRMADLGDAFIALPGGLGTLDELFDVWALAQLGVHAKSIALLNTNGYWDSILTALTEMARSGFLSDAHATQLIVEQNPARIIARLRAIQRPPLA</sequence>